<sequence>MKGFLINLGIQWIIGALKSDREGIREKAIDGLKKIPDEELLKGINGMKN</sequence>
<evidence type="ECO:0000313" key="2">
    <source>
        <dbReference type="Proteomes" id="UP001144471"/>
    </source>
</evidence>
<evidence type="ECO:0000313" key="1">
    <source>
        <dbReference type="EMBL" id="GLI57375.1"/>
    </source>
</evidence>
<accession>A0A9W6GNU3</accession>
<organism evidence="1 2">
    <name type="scientific">Propionigenium maris DSM 9537</name>
    <dbReference type="NCBI Taxonomy" id="1123000"/>
    <lineage>
        <taxon>Bacteria</taxon>
        <taxon>Fusobacteriati</taxon>
        <taxon>Fusobacteriota</taxon>
        <taxon>Fusobacteriia</taxon>
        <taxon>Fusobacteriales</taxon>
        <taxon>Fusobacteriaceae</taxon>
        <taxon>Propionigenium</taxon>
    </lineage>
</organism>
<dbReference type="AlphaFoldDB" id="A0A9W6GNU3"/>
<proteinExistence type="predicted"/>
<protein>
    <recommendedName>
        <fullName evidence="3">HEAT repeat-containing protein</fullName>
    </recommendedName>
</protein>
<dbReference type="RefSeq" id="WP_281836954.1">
    <property type="nucleotide sequence ID" value="NZ_BSDY01000016.1"/>
</dbReference>
<keyword evidence="2" id="KW-1185">Reference proteome</keyword>
<gene>
    <name evidence="1" type="ORF">PM10SUCC1_28890</name>
</gene>
<reference evidence="1" key="1">
    <citation type="submission" date="2022-12" db="EMBL/GenBank/DDBJ databases">
        <title>Reference genome sequencing for broad-spectrum identification of bacterial and archaeal isolates by mass spectrometry.</title>
        <authorList>
            <person name="Sekiguchi Y."/>
            <person name="Tourlousse D.M."/>
        </authorList>
    </citation>
    <scope>NUCLEOTIDE SEQUENCE</scope>
    <source>
        <strain evidence="1">10succ1</strain>
    </source>
</reference>
<dbReference type="Proteomes" id="UP001144471">
    <property type="component" value="Unassembled WGS sequence"/>
</dbReference>
<dbReference type="EMBL" id="BSDY01000016">
    <property type="protein sequence ID" value="GLI57375.1"/>
    <property type="molecule type" value="Genomic_DNA"/>
</dbReference>
<evidence type="ECO:0008006" key="3">
    <source>
        <dbReference type="Google" id="ProtNLM"/>
    </source>
</evidence>
<name>A0A9W6GNU3_9FUSO</name>
<comment type="caution">
    <text evidence="1">The sequence shown here is derived from an EMBL/GenBank/DDBJ whole genome shotgun (WGS) entry which is preliminary data.</text>
</comment>